<keyword evidence="2" id="KW-1133">Transmembrane helix</keyword>
<name>A0A914RTN3_PAREQ</name>
<organism evidence="3 4">
    <name type="scientific">Parascaris equorum</name>
    <name type="common">Equine roundworm</name>
    <dbReference type="NCBI Taxonomy" id="6256"/>
    <lineage>
        <taxon>Eukaryota</taxon>
        <taxon>Metazoa</taxon>
        <taxon>Ecdysozoa</taxon>
        <taxon>Nematoda</taxon>
        <taxon>Chromadorea</taxon>
        <taxon>Rhabditida</taxon>
        <taxon>Spirurina</taxon>
        <taxon>Ascaridomorpha</taxon>
        <taxon>Ascaridoidea</taxon>
        <taxon>Ascarididae</taxon>
        <taxon>Parascaris</taxon>
    </lineage>
</organism>
<dbReference type="Proteomes" id="UP000887564">
    <property type="component" value="Unplaced"/>
</dbReference>
<dbReference type="AlphaFoldDB" id="A0A914RTN3"/>
<keyword evidence="2" id="KW-0812">Transmembrane</keyword>
<protein>
    <submittedName>
        <fullName evidence="4">Uncharacterized protein</fullName>
    </submittedName>
</protein>
<evidence type="ECO:0000256" key="2">
    <source>
        <dbReference type="SAM" id="Phobius"/>
    </source>
</evidence>
<keyword evidence="2" id="KW-0472">Membrane</keyword>
<feature type="compositionally biased region" description="Basic and acidic residues" evidence="1">
    <location>
        <begin position="74"/>
        <end position="86"/>
    </location>
</feature>
<keyword evidence="3" id="KW-1185">Reference proteome</keyword>
<evidence type="ECO:0000313" key="3">
    <source>
        <dbReference type="Proteomes" id="UP000887564"/>
    </source>
</evidence>
<dbReference type="WBParaSite" id="PEQ_0000985001-mRNA-1">
    <property type="protein sequence ID" value="PEQ_0000985001-mRNA-1"/>
    <property type="gene ID" value="PEQ_0000985001"/>
</dbReference>
<feature type="transmembrane region" description="Helical" evidence="2">
    <location>
        <begin position="12"/>
        <end position="34"/>
    </location>
</feature>
<evidence type="ECO:0000313" key="4">
    <source>
        <dbReference type="WBParaSite" id="PEQ_0000985001-mRNA-1"/>
    </source>
</evidence>
<feature type="region of interest" description="Disordered" evidence="1">
    <location>
        <begin position="43"/>
        <end position="99"/>
    </location>
</feature>
<proteinExistence type="predicted"/>
<sequence length="153" mass="16882">MASACAWRLAEYFMVIILLILLQGEDALVLYLELMPYEQQLSSRSGERHAHSDTEPFKTRSPSTATSGIAPTLGDDRGYTSDDPQRHHGSISSLSTLSERADSAVSLAKDSTEWIHLDHKDGRHEPAAFLKVGETLAFLVRDAAHVTPENFDS</sequence>
<reference evidence="4" key="1">
    <citation type="submission" date="2022-11" db="UniProtKB">
        <authorList>
            <consortium name="WormBaseParasite"/>
        </authorList>
    </citation>
    <scope>IDENTIFICATION</scope>
</reference>
<feature type="compositionally biased region" description="Basic and acidic residues" evidence="1">
    <location>
        <begin position="45"/>
        <end position="58"/>
    </location>
</feature>
<feature type="compositionally biased region" description="Polar residues" evidence="1">
    <location>
        <begin position="60"/>
        <end position="69"/>
    </location>
</feature>
<evidence type="ECO:0000256" key="1">
    <source>
        <dbReference type="SAM" id="MobiDB-lite"/>
    </source>
</evidence>
<accession>A0A914RTN3</accession>